<gene>
    <name evidence="2" type="ORF">PENSTE_c006G07938</name>
</gene>
<evidence type="ECO:0000256" key="1">
    <source>
        <dbReference type="SAM" id="MobiDB-lite"/>
    </source>
</evidence>
<dbReference type="Proteomes" id="UP000191285">
    <property type="component" value="Unassembled WGS sequence"/>
</dbReference>
<reference evidence="3" key="1">
    <citation type="journal article" date="2017" name="Nat. Microbiol.">
        <title>Global analysis of biosynthetic gene clusters reveals vast potential of secondary metabolite production in Penicillium species.</title>
        <authorList>
            <person name="Nielsen J.C."/>
            <person name="Grijseels S."/>
            <person name="Prigent S."/>
            <person name="Ji B."/>
            <person name="Dainat J."/>
            <person name="Nielsen K.F."/>
            <person name="Frisvad J.C."/>
            <person name="Workman M."/>
            <person name="Nielsen J."/>
        </authorList>
    </citation>
    <scope>NUCLEOTIDE SEQUENCE [LARGE SCALE GENOMIC DNA]</scope>
    <source>
        <strain evidence="3">IBT 24891</strain>
    </source>
</reference>
<protein>
    <submittedName>
        <fullName evidence="2">Uncharacterized protein</fullName>
    </submittedName>
</protein>
<evidence type="ECO:0000313" key="2">
    <source>
        <dbReference type="EMBL" id="OQE25454.1"/>
    </source>
</evidence>
<dbReference type="EMBL" id="MLKD01000006">
    <property type="protein sequence ID" value="OQE25454.1"/>
    <property type="molecule type" value="Genomic_DNA"/>
</dbReference>
<feature type="region of interest" description="Disordered" evidence="1">
    <location>
        <begin position="33"/>
        <end position="62"/>
    </location>
</feature>
<dbReference type="AlphaFoldDB" id="A0A1V6THJ1"/>
<name>A0A1V6THJ1_9EURO</name>
<sequence length="168" mass="18261">MKEWRGCRGLDPAVALAVDNAIPPYLIGAESSGIDPFSASKRPPNTNDASHMGSIPKATSQQPTPFEVLTERLIRFVQERHSAGAPINDESLQQEARCFVYGDEDPWNQTAADNPDWLQLFKDGMGLGPSISSVSNGASFSFLWTLDMTSSNSSKIVHLALVLLQLSL</sequence>
<organism evidence="2 3">
    <name type="scientific">Penicillium steckii</name>
    <dbReference type="NCBI Taxonomy" id="303698"/>
    <lineage>
        <taxon>Eukaryota</taxon>
        <taxon>Fungi</taxon>
        <taxon>Dikarya</taxon>
        <taxon>Ascomycota</taxon>
        <taxon>Pezizomycotina</taxon>
        <taxon>Eurotiomycetes</taxon>
        <taxon>Eurotiomycetidae</taxon>
        <taxon>Eurotiales</taxon>
        <taxon>Aspergillaceae</taxon>
        <taxon>Penicillium</taxon>
    </lineage>
</organism>
<evidence type="ECO:0000313" key="3">
    <source>
        <dbReference type="Proteomes" id="UP000191285"/>
    </source>
</evidence>
<accession>A0A1V6THJ1</accession>
<dbReference type="OrthoDB" id="5399138at2759"/>
<dbReference type="STRING" id="303698.A0A1V6THJ1"/>
<comment type="caution">
    <text evidence="2">The sequence shown here is derived from an EMBL/GenBank/DDBJ whole genome shotgun (WGS) entry which is preliminary data.</text>
</comment>
<keyword evidence="3" id="KW-1185">Reference proteome</keyword>
<proteinExistence type="predicted"/>